<evidence type="ECO:0000259" key="4">
    <source>
        <dbReference type="PROSITE" id="PS50977"/>
    </source>
</evidence>
<evidence type="ECO:0000256" key="2">
    <source>
        <dbReference type="PROSITE-ProRule" id="PRU00335"/>
    </source>
</evidence>
<reference evidence="5 6" key="1">
    <citation type="journal article" date="2019" name="Int. J. Syst. Evol. Microbiol.">
        <title>The Global Catalogue of Microorganisms (GCM) 10K type strain sequencing project: providing services to taxonomists for standard genome sequencing and annotation.</title>
        <authorList>
            <consortium name="The Broad Institute Genomics Platform"/>
            <consortium name="The Broad Institute Genome Sequencing Center for Infectious Disease"/>
            <person name="Wu L."/>
            <person name="Ma J."/>
        </authorList>
    </citation>
    <scope>NUCLEOTIDE SEQUENCE [LARGE SCALE GENOMIC DNA]</scope>
    <source>
        <strain evidence="5 6">JCM 10303</strain>
    </source>
</reference>
<dbReference type="InterPro" id="IPR001647">
    <property type="entry name" value="HTH_TetR"/>
</dbReference>
<dbReference type="Gene3D" id="1.10.357.10">
    <property type="entry name" value="Tetracycline Repressor, domain 2"/>
    <property type="match status" value="1"/>
</dbReference>
<evidence type="ECO:0000313" key="6">
    <source>
        <dbReference type="Proteomes" id="UP001500729"/>
    </source>
</evidence>
<dbReference type="InterPro" id="IPR041583">
    <property type="entry name" value="TetR_C_31"/>
</dbReference>
<sequence>MSTTEPAATQSAPGEPASGASAAGGGHAGEAGTEHAPAGGAAVRASAGEAASGQSVSGGSARSTSTGPAPSRSSRSAPPRPAPSRSGAGASRASGGGRSTTDRSGRASTARPAGRPKDPARRERIARAAISVVAERGIEKLTHRAVAAAAGVPLGSTTYYFANLDDLLAEALRQAAGDDVAQLREWARGLDPSADFAAALADLVLHYLGPERSRTVVEHELYVAALHRPALAHVSTEWDAALAEEFTAHTDPVTGKVLSALFCGLLLQGVVRESVPTRDEIETLFRRVLGPAEKS</sequence>
<dbReference type="Pfam" id="PF17940">
    <property type="entry name" value="TetR_C_31"/>
    <property type="match status" value="1"/>
</dbReference>
<dbReference type="PANTHER" id="PTHR30055">
    <property type="entry name" value="HTH-TYPE TRANSCRIPTIONAL REGULATOR RUTR"/>
    <property type="match status" value="1"/>
</dbReference>
<dbReference type="PANTHER" id="PTHR30055:SF231">
    <property type="entry name" value="TRANSCRIPTIONAL REGULATORY PROTEIN (PROBABLY DEOR-FAMILY)-RELATED"/>
    <property type="match status" value="1"/>
</dbReference>
<dbReference type="Pfam" id="PF00440">
    <property type="entry name" value="TetR_N"/>
    <property type="match status" value="1"/>
</dbReference>
<feature type="DNA-binding region" description="H-T-H motif" evidence="2">
    <location>
        <begin position="142"/>
        <end position="161"/>
    </location>
</feature>
<feature type="compositionally biased region" description="Polar residues" evidence="3">
    <location>
        <begin position="1"/>
        <end position="10"/>
    </location>
</feature>
<keyword evidence="6" id="KW-1185">Reference proteome</keyword>
<protein>
    <recommendedName>
        <fullName evidence="4">HTH tetR-type domain-containing protein</fullName>
    </recommendedName>
</protein>
<keyword evidence="1 2" id="KW-0238">DNA-binding</keyword>
<dbReference type="InterPro" id="IPR050109">
    <property type="entry name" value="HTH-type_TetR-like_transc_reg"/>
</dbReference>
<dbReference type="InterPro" id="IPR009057">
    <property type="entry name" value="Homeodomain-like_sf"/>
</dbReference>
<evidence type="ECO:0000256" key="3">
    <source>
        <dbReference type="SAM" id="MobiDB-lite"/>
    </source>
</evidence>
<dbReference type="RefSeq" id="WP_009949490.1">
    <property type="nucleotide sequence ID" value="NZ_BAAAGS010000056.1"/>
</dbReference>
<evidence type="ECO:0000256" key="1">
    <source>
        <dbReference type="ARBA" id="ARBA00023125"/>
    </source>
</evidence>
<dbReference type="PROSITE" id="PS50977">
    <property type="entry name" value="HTH_TETR_2"/>
    <property type="match status" value="1"/>
</dbReference>
<feature type="region of interest" description="Disordered" evidence="3">
    <location>
        <begin position="1"/>
        <end position="122"/>
    </location>
</feature>
<proteinExistence type="predicted"/>
<feature type="compositionally biased region" description="Low complexity" evidence="3">
    <location>
        <begin position="30"/>
        <end position="93"/>
    </location>
</feature>
<dbReference type="EMBL" id="BAAAGS010000056">
    <property type="protein sequence ID" value="GAA0552339.1"/>
    <property type="molecule type" value="Genomic_DNA"/>
</dbReference>
<gene>
    <name evidence="5" type="ORF">GCM10009533_58240</name>
</gene>
<dbReference type="SUPFAM" id="SSF46689">
    <property type="entry name" value="Homeodomain-like"/>
    <property type="match status" value="1"/>
</dbReference>
<organism evidence="5 6">
    <name type="scientific">Saccharopolyspora erythraea</name>
    <name type="common">Streptomyces erythraeus</name>
    <dbReference type="NCBI Taxonomy" id="1836"/>
    <lineage>
        <taxon>Bacteria</taxon>
        <taxon>Bacillati</taxon>
        <taxon>Actinomycetota</taxon>
        <taxon>Actinomycetes</taxon>
        <taxon>Pseudonocardiales</taxon>
        <taxon>Pseudonocardiaceae</taxon>
        <taxon>Saccharopolyspora</taxon>
    </lineage>
</organism>
<dbReference type="Proteomes" id="UP001500729">
    <property type="component" value="Unassembled WGS sequence"/>
</dbReference>
<evidence type="ECO:0000313" key="5">
    <source>
        <dbReference type="EMBL" id="GAA0552339.1"/>
    </source>
</evidence>
<accession>A0ABN1DU44</accession>
<name>A0ABN1DU44_SACER</name>
<feature type="domain" description="HTH tetR-type" evidence="4">
    <location>
        <begin position="119"/>
        <end position="179"/>
    </location>
</feature>
<feature type="compositionally biased region" description="Low complexity" evidence="3">
    <location>
        <begin position="11"/>
        <end position="21"/>
    </location>
</feature>
<comment type="caution">
    <text evidence="5">The sequence shown here is derived from an EMBL/GenBank/DDBJ whole genome shotgun (WGS) entry which is preliminary data.</text>
</comment>